<reference evidence="7 8" key="1">
    <citation type="submission" date="2018-06" db="EMBL/GenBank/DDBJ databases">
        <title>Streptacidiphilus pinicola sp. nov., isolated from pine grove soil.</title>
        <authorList>
            <person name="Roh S.G."/>
            <person name="Park S."/>
            <person name="Kim M.-K."/>
            <person name="Yun B.-R."/>
            <person name="Park J."/>
            <person name="Kim M.J."/>
            <person name="Kim Y.S."/>
            <person name="Kim S.B."/>
        </authorList>
    </citation>
    <scope>NUCLEOTIDE SEQUENCE [LARGE SCALE GENOMIC DNA]</scope>
    <source>
        <strain evidence="7 8">MMS16-CNU450</strain>
    </source>
</reference>
<feature type="transmembrane region" description="Helical" evidence="5">
    <location>
        <begin position="492"/>
        <end position="512"/>
    </location>
</feature>
<dbReference type="InterPro" id="IPR017501">
    <property type="entry name" value="Phage_infect_YhgE_C"/>
</dbReference>
<sequence length="687" mass="70899">MRALSLGSLELRRFRRGSLPRAAVLAVALLPLLYGALYIWSFWDPYGHFDRLPVAIVDLDKGADVNGKQLNAGRDLTTELLDRHTFDWHEVGTARADQGLRKGDYYMTLTIPADFTARIATGGSDHPVAGLLQARSNDSNSYLSGIIAKTAFSEIRAASSSSAVRGYLDQIYVSFADLHDQTLKAAGGAGQLAQGAHTAQSGAQQLSDGLGQARSGSGQLADGLDTLHRGAAQAAAGTAQLDQLVHGVTDKLTPTLRSRAGDIQQAAEAVSTAAGAVQQIATSLPADSAQAVTDAKAAQAQLQQVYAQQCQASTGVVAPPGGSAAECTALQAAVQASQRTVAVATSVDQAVAANKAQLARLASDAGTVRGYANQLAADAPHLADQVDAQVAKIDALNAGVAQLAGGSAQLAAGAHSLNDGLGTLASGADQLNSGLYQLAGGSDQLAGSLHDGAAKIPDLTAQDRADRTGVMSDPVQLALGTLNKAANYGTGLSSYFIPLALWVGMMVAYMLLRPLNSRLLAANIPSWRAALAGWLPALAIGVAQVGALLAVLHFALGLDLARPAAAIGFLLLTSATFAAVLQWVNAAFGTRGRVIGLAILMLQLTSAGGTYPVQTSPGFFGAIHPYLPMTWVVDGLRRLISGGDLTVVWQGVGVLTAFLVASLAGTVLAARRRQTWTVATLHPELVL</sequence>
<keyword evidence="4 5" id="KW-0472">Membrane</keyword>
<dbReference type="InterPro" id="IPR023908">
    <property type="entry name" value="xxxLxxG_rpt"/>
</dbReference>
<dbReference type="EMBL" id="QKYN01000001">
    <property type="protein sequence ID" value="RAG87695.1"/>
    <property type="molecule type" value="Genomic_DNA"/>
</dbReference>
<feature type="transmembrane region" description="Helical" evidence="5">
    <location>
        <begin position="594"/>
        <end position="613"/>
    </location>
</feature>
<dbReference type="Proteomes" id="UP000248889">
    <property type="component" value="Unassembled WGS sequence"/>
</dbReference>
<comment type="subcellular location">
    <subcellularLocation>
        <location evidence="1">Membrane</location>
        <topology evidence="1">Multi-pass membrane protein</topology>
    </subcellularLocation>
</comment>
<feature type="transmembrane region" description="Helical" evidence="5">
    <location>
        <begin position="533"/>
        <end position="558"/>
    </location>
</feature>
<dbReference type="OrthoDB" id="9811483at2"/>
<dbReference type="GO" id="GO:0016020">
    <property type="term" value="C:membrane"/>
    <property type="evidence" value="ECO:0007669"/>
    <property type="project" value="UniProtKB-SubCell"/>
</dbReference>
<comment type="caution">
    <text evidence="7">The sequence shown here is derived from an EMBL/GenBank/DDBJ whole genome shotgun (WGS) entry which is preliminary data.</text>
</comment>
<dbReference type="NCBIfam" id="TIGR03057">
    <property type="entry name" value="xxxLxxG_by_4"/>
    <property type="match status" value="4"/>
</dbReference>
<dbReference type="Gene3D" id="1.10.287.950">
    <property type="entry name" value="Methyl-accepting chemotaxis protein"/>
    <property type="match status" value="1"/>
</dbReference>
<organism evidence="7 8">
    <name type="scientific">Streptacidiphilus pinicola</name>
    <dbReference type="NCBI Taxonomy" id="2219663"/>
    <lineage>
        <taxon>Bacteria</taxon>
        <taxon>Bacillati</taxon>
        <taxon>Actinomycetota</taxon>
        <taxon>Actinomycetes</taxon>
        <taxon>Kitasatosporales</taxon>
        <taxon>Streptomycetaceae</taxon>
        <taxon>Streptacidiphilus</taxon>
    </lineage>
</organism>
<feature type="transmembrane region" description="Helical" evidence="5">
    <location>
        <begin position="564"/>
        <end position="587"/>
    </location>
</feature>
<dbReference type="NCBIfam" id="TIGR03061">
    <property type="entry name" value="pip_yhgE_Nterm"/>
    <property type="match status" value="1"/>
</dbReference>
<keyword evidence="2 5" id="KW-0812">Transmembrane</keyword>
<evidence type="ECO:0000256" key="5">
    <source>
        <dbReference type="SAM" id="Phobius"/>
    </source>
</evidence>
<evidence type="ECO:0000256" key="1">
    <source>
        <dbReference type="ARBA" id="ARBA00004141"/>
    </source>
</evidence>
<dbReference type="NCBIfam" id="TIGR03062">
    <property type="entry name" value="pip_yhgE_Cterm"/>
    <property type="match status" value="1"/>
</dbReference>
<dbReference type="Gene3D" id="3.40.1710.10">
    <property type="entry name" value="abc type-2 transporter like domain"/>
    <property type="match status" value="1"/>
</dbReference>
<protein>
    <recommendedName>
        <fullName evidence="6">ABC-2 type transporter transmembrane domain-containing protein</fullName>
    </recommendedName>
</protein>
<feature type="domain" description="ABC-2 type transporter transmembrane" evidence="6">
    <location>
        <begin position="430"/>
        <end position="666"/>
    </location>
</feature>
<evidence type="ECO:0000256" key="3">
    <source>
        <dbReference type="ARBA" id="ARBA00022989"/>
    </source>
</evidence>
<dbReference type="Pfam" id="PF12698">
    <property type="entry name" value="ABC2_membrane_3"/>
    <property type="match status" value="1"/>
</dbReference>
<feature type="transmembrane region" description="Helical" evidence="5">
    <location>
        <begin position="647"/>
        <end position="670"/>
    </location>
</feature>
<keyword evidence="8" id="KW-1185">Reference proteome</keyword>
<accession>A0A2X0KF95</accession>
<evidence type="ECO:0000313" key="8">
    <source>
        <dbReference type="Proteomes" id="UP000248889"/>
    </source>
</evidence>
<evidence type="ECO:0000256" key="4">
    <source>
        <dbReference type="ARBA" id="ARBA00023136"/>
    </source>
</evidence>
<evidence type="ECO:0000259" key="6">
    <source>
        <dbReference type="Pfam" id="PF12698"/>
    </source>
</evidence>
<feature type="transmembrane region" description="Helical" evidence="5">
    <location>
        <begin position="21"/>
        <end position="43"/>
    </location>
</feature>
<dbReference type="PANTHER" id="PTHR43077">
    <property type="entry name" value="TRANSPORT PERMEASE YVFS-RELATED"/>
    <property type="match status" value="1"/>
</dbReference>
<evidence type="ECO:0000256" key="2">
    <source>
        <dbReference type="ARBA" id="ARBA00022692"/>
    </source>
</evidence>
<gene>
    <name evidence="7" type="ORF">DN069_00185</name>
</gene>
<dbReference type="AlphaFoldDB" id="A0A2X0KF95"/>
<dbReference type="InterPro" id="IPR017500">
    <property type="entry name" value="Phage_infect_YhgE_N"/>
</dbReference>
<dbReference type="PANTHER" id="PTHR43077:SF5">
    <property type="entry name" value="PHAGE INFECTION PROTEIN"/>
    <property type="match status" value="1"/>
</dbReference>
<name>A0A2X0KF95_9ACTN</name>
<keyword evidence="3 5" id="KW-1133">Transmembrane helix</keyword>
<dbReference type="InterPro" id="IPR013525">
    <property type="entry name" value="ABC2_TM"/>
</dbReference>
<dbReference type="GO" id="GO:0140359">
    <property type="term" value="F:ABC-type transporter activity"/>
    <property type="evidence" value="ECO:0007669"/>
    <property type="project" value="InterPro"/>
</dbReference>
<evidence type="ECO:0000313" key="7">
    <source>
        <dbReference type="EMBL" id="RAG87695.1"/>
    </source>
</evidence>
<dbReference type="InterPro" id="IPR051328">
    <property type="entry name" value="T7SS_ABC-Transporter"/>
</dbReference>
<proteinExistence type="predicted"/>